<dbReference type="EMBL" id="MPUH01002162">
    <property type="protein sequence ID" value="OMJ65405.1"/>
    <property type="molecule type" value="Genomic_DNA"/>
</dbReference>
<proteinExistence type="predicted"/>
<keyword evidence="1" id="KW-0175">Coiled coil</keyword>
<gene>
    <name evidence="3" type="ORF">SteCoe_38286</name>
</gene>
<feature type="compositionally biased region" description="Basic and acidic residues" evidence="2">
    <location>
        <begin position="133"/>
        <end position="142"/>
    </location>
</feature>
<comment type="caution">
    <text evidence="3">The sequence shown here is derived from an EMBL/GenBank/DDBJ whole genome shotgun (WGS) entry which is preliminary data.</text>
</comment>
<reference evidence="3 4" key="1">
    <citation type="submission" date="2016-11" db="EMBL/GenBank/DDBJ databases">
        <title>The macronuclear genome of Stentor coeruleus: a giant cell with tiny introns.</title>
        <authorList>
            <person name="Slabodnick M."/>
            <person name="Ruby J.G."/>
            <person name="Reiff S.B."/>
            <person name="Swart E.C."/>
            <person name="Gosai S."/>
            <person name="Prabakaran S."/>
            <person name="Witkowska E."/>
            <person name="Larue G.E."/>
            <person name="Fisher S."/>
            <person name="Freeman R.M."/>
            <person name="Gunawardena J."/>
            <person name="Chu W."/>
            <person name="Stover N.A."/>
            <person name="Gregory B.D."/>
            <person name="Nowacki M."/>
            <person name="Derisi J."/>
            <person name="Roy S.W."/>
            <person name="Marshall W.F."/>
            <person name="Sood P."/>
        </authorList>
    </citation>
    <scope>NUCLEOTIDE SEQUENCE [LARGE SCALE GENOMIC DNA]</scope>
    <source>
        <strain evidence="3">WM001</strain>
    </source>
</reference>
<keyword evidence="4" id="KW-1185">Reference proteome</keyword>
<name>A0A1R2ALW0_9CILI</name>
<accession>A0A1R2ALW0</accession>
<dbReference type="AlphaFoldDB" id="A0A1R2ALW0"/>
<organism evidence="3 4">
    <name type="scientific">Stentor coeruleus</name>
    <dbReference type="NCBI Taxonomy" id="5963"/>
    <lineage>
        <taxon>Eukaryota</taxon>
        <taxon>Sar</taxon>
        <taxon>Alveolata</taxon>
        <taxon>Ciliophora</taxon>
        <taxon>Postciliodesmatophora</taxon>
        <taxon>Heterotrichea</taxon>
        <taxon>Heterotrichida</taxon>
        <taxon>Stentoridae</taxon>
        <taxon>Stentor</taxon>
    </lineage>
</organism>
<evidence type="ECO:0000313" key="3">
    <source>
        <dbReference type="EMBL" id="OMJ65405.1"/>
    </source>
</evidence>
<dbReference type="Proteomes" id="UP000187209">
    <property type="component" value="Unassembled WGS sequence"/>
</dbReference>
<evidence type="ECO:0000313" key="4">
    <source>
        <dbReference type="Proteomes" id="UP000187209"/>
    </source>
</evidence>
<evidence type="ECO:0000256" key="1">
    <source>
        <dbReference type="SAM" id="Coils"/>
    </source>
</evidence>
<sequence>MQEILSYEKDQLKNKISELEKRAKDAEHQKGIMFIDHEKERAKWNTERDHIIAQRNEALENLERVEKRKESLLRENEKLRVERGKSQNQLFARRPEGNIQQYKQGVGAFFNQAGVSFEELSREKNQEETSSPKPKEDERIPL</sequence>
<dbReference type="OrthoDB" id="10568183at2759"/>
<feature type="region of interest" description="Disordered" evidence="2">
    <location>
        <begin position="117"/>
        <end position="142"/>
    </location>
</feature>
<protein>
    <submittedName>
        <fullName evidence="3">Uncharacterized protein</fullName>
    </submittedName>
</protein>
<feature type="coiled-coil region" evidence="1">
    <location>
        <begin position="2"/>
        <end position="89"/>
    </location>
</feature>
<evidence type="ECO:0000256" key="2">
    <source>
        <dbReference type="SAM" id="MobiDB-lite"/>
    </source>
</evidence>